<dbReference type="EMBL" id="VMFF01000005">
    <property type="protein sequence ID" value="TSC66425.1"/>
    <property type="molecule type" value="Genomic_DNA"/>
</dbReference>
<accession>A0A554JDH1</accession>
<organism evidence="2 3">
    <name type="scientific">Candidatus Doudnabacteria bacterium Gr01-1014_77</name>
    <dbReference type="NCBI Taxonomy" id="2017133"/>
    <lineage>
        <taxon>Bacteria</taxon>
        <taxon>Candidatus Doudnaibacteriota</taxon>
    </lineage>
</organism>
<keyword evidence="1" id="KW-0812">Transmembrane</keyword>
<comment type="caution">
    <text evidence="2">The sequence shown here is derived from an EMBL/GenBank/DDBJ whole genome shotgun (WGS) entry which is preliminary data.</text>
</comment>
<dbReference type="AlphaFoldDB" id="A0A554JDH1"/>
<evidence type="ECO:0000313" key="3">
    <source>
        <dbReference type="Proteomes" id="UP000319613"/>
    </source>
</evidence>
<evidence type="ECO:0000256" key="1">
    <source>
        <dbReference type="SAM" id="Phobius"/>
    </source>
</evidence>
<feature type="transmembrane region" description="Helical" evidence="1">
    <location>
        <begin position="20"/>
        <end position="41"/>
    </location>
</feature>
<proteinExistence type="predicted"/>
<gene>
    <name evidence="2" type="ORF">G01um101477_82</name>
</gene>
<reference evidence="2 3" key="1">
    <citation type="submission" date="2017-07" db="EMBL/GenBank/DDBJ databases">
        <title>Mechanisms for carbon and nitrogen cycling indicate functional differentiation within the Candidate Phyla Radiation.</title>
        <authorList>
            <person name="Danczak R.E."/>
            <person name="Johnston M.D."/>
            <person name="Kenah C."/>
            <person name="Slattery M."/>
            <person name="Wrighton K.C."/>
            <person name="Wilkins M.J."/>
        </authorList>
    </citation>
    <scope>NUCLEOTIDE SEQUENCE [LARGE SCALE GENOMIC DNA]</scope>
    <source>
        <strain evidence="2">Gr01-1014_77</strain>
    </source>
</reference>
<keyword evidence="1" id="KW-1133">Transmembrane helix</keyword>
<protein>
    <submittedName>
        <fullName evidence="2">Uncharacterized protein</fullName>
    </submittedName>
</protein>
<keyword evidence="1" id="KW-0472">Membrane</keyword>
<sequence>MSKKIAPKKSQLGQTLIETLVAIFILVTGLVSALSLAVYSFQSSDNSSKQIAGTALARESIEGLRNMRDTNWLNGTLSSCADLGTGQQCYSTWQGNAPQRLEAGTYAVDYSIGLSNVLLTKNPSSYVLNYDPLTGSYSNGGAGVGSNYSRKVVILEDQTSPYTALNPRLVINATVWWQGRKCPTTNDPSTLSASCKVDLQAYLTNWKNY</sequence>
<name>A0A554JDH1_9BACT</name>
<dbReference type="Proteomes" id="UP000319613">
    <property type="component" value="Unassembled WGS sequence"/>
</dbReference>
<evidence type="ECO:0000313" key="2">
    <source>
        <dbReference type="EMBL" id="TSC66425.1"/>
    </source>
</evidence>